<dbReference type="Pfam" id="PF09848">
    <property type="entry name" value="SLFN-g3_helicase"/>
    <property type="match status" value="1"/>
</dbReference>
<name>F8DYM0_CORRG</name>
<protein>
    <recommendedName>
        <fullName evidence="1">Schlafen group 3-like DNA/RNA helicase domain-containing protein</fullName>
    </recommendedName>
</protein>
<evidence type="ECO:0000313" key="3">
    <source>
        <dbReference type="Proteomes" id="UP000000492"/>
    </source>
</evidence>
<evidence type="ECO:0000313" key="2">
    <source>
        <dbReference type="EMBL" id="AEI09685.1"/>
    </source>
</evidence>
<dbReference type="AlphaFoldDB" id="F8DYM0"/>
<dbReference type="Proteomes" id="UP000000492">
    <property type="component" value="Chromosome"/>
</dbReference>
<dbReference type="Gene3D" id="3.40.50.300">
    <property type="entry name" value="P-loop containing nucleotide triphosphate hydrolases"/>
    <property type="match status" value="1"/>
</dbReference>
<organism evidence="2 3">
    <name type="scientific">Corynebacterium resistens (strain DSM 45100 / JCM 12819 / GTC 2026 / SICGH 158)</name>
    <dbReference type="NCBI Taxonomy" id="662755"/>
    <lineage>
        <taxon>Bacteria</taxon>
        <taxon>Bacillati</taxon>
        <taxon>Actinomycetota</taxon>
        <taxon>Actinomycetes</taxon>
        <taxon>Mycobacteriales</taxon>
        <taxon>Corynebacteriaceae</taxon>
        <taxon>Corynebacterium</taxon>
    </lineage>
</organism>
<reference evidence="2 3" key="1">
    <citation type="journal article" date="2012" name="BMC Genomics">
        <title>Complete genome sequence, lifestyle, and multi-drug resistance of the human pathogen Corynebacterium resistens DSM 45100 isolated from blood samples of a leukemia patient.</title>
        <authorList>
            <person name="Schroder J."/>
            <person name="Maus I."/>
            <person name="Meyer K."/>
            <person name="Wordemann S."/>
            <person name="Blom J."/>
            <person name="Jaenicke S."/>
            <person name="Schneider J."/>
            <person name="Trost E."/>
            <person name="Tauch A."/>
        </authorList>
    </citation>
    <scope>NUCLEOTIDE SEQUENCE [LARGE SCALE GENOMIC DNA]</scope>
    <source>
        <strain evidence="3">DSM 45100 / JCM 12819 / CCUG 50093 / GTC 2026 / SICGH 158</strain>
    </source>
</reference>
<keyword evidence="3" id="KW-1185">Reference proteome</keyword>
<dbReference type="HOGENOM" id="CLU_009521_0_0_11"/>
<dbReference type="SUPFAM" id="SSF52540">
    <property type="entry name" value="P-loop containing nucleoside triphosphate hydrolases"/>
    <property type="match status" value="1"/>
</dbReference>
<dbReference type="eggNOG" id="COG3410">
    <property type="taxonomic scope" value="Bacteria"/>
</dbReference>
<dbReference type="InterPro" id="IPR018647">
    <property type="entry name" value="SLFN_3-like_DNA/RNA_helicase"/>
</dbReference>
<evidence type="ECO:0000259" key="1">
    <source>
        <dbReference type="Pfam" id="PF09848"/>
    </source>
</evidence>
<feature type="domain" description="Schlafen group 3-like DNA/RNA helicase" evidence="1">
    <location>
        <begin position="96"/>
        <end position="455"/>
    </location>
</feature>
<dbReference type="InterPro" id="IPR027417">
    <property type="entry name" value="P-loop_NTPase"/>
</dbReference>
<proteinExistence type="predicted"/>
<gene>
    <name evidence="2" type="ordered locus">CRES_1329</name>
</gene>
<sequence>MHYLMGSKSVERLANRRTNEQFDYYTRERFYEVFNQIWDQLRDLDADLFPELTEIFDSALYKSSPFHKLTQEQIAAKNEILETLYDKLHQNEEGNLIVVSGEAGSGKTVLLSSLFYDIFQNPIPEGRNSYRDLDCHLLVNHEEQNTVYTQIAEKLGIHTKNNPTVRRPTNFINNYSPDRKADVVLIDEAHLLWTQGKQSYRGKNQLADIIKRAKVTIAVFDARQILQANQWWETPISETVPHEKYSEIKLVNQIRMTAGESTLDWLDRLTIDGKVDVIRPDEKNYDLRIFDTPDDLRAAIKERNENSDSGLSRIVATFDWPYSSASLPKEGNKWGVRIGNFDMVWNREIEVETSIARENKHKAWAEQPQTIDEVGSIFTVQGFDLNFAGVILGPSVKYRDGRILMDPSESYFKAATNNRTLSDGSKRSFGIELLWNQLYVLLTRGVKGLYIYAVDDELRKALLNAQLGRNP</sequence>
<dbReference type="EMBL" id="CP002857">
    <property type="protein sequence ID" value="AEI09685.1"/>
    <property type="molecule type" value="Genomic_DNA"/>
</dbReference>
<dbReference type="KEGG" id="crd:CRES_1329"/>
<dbReference type="STRING" id="662755.CRES_1329"/>
<accession>F8DYM0</accession>